<proteinExistence type="predicted"/>
<dbReference type="PANTHER" id="PTHR12526">
    <property type="entry name" value="GLYCOSYLTRANSFERASE"/>
    <property type="match status" value="1"/>
</dbReference>
<sequence length="389" mass="43567">MLEPLGKSQVLAYLKHLVADRPIHLISFEKAGDWANVAERERIARDISGAGIVWHPLHYHKVPSVLATAFDIMQCIIVGVWLCVRYKIKIIHARSYVSSIIALTLKKLFNVKYIFDMRGFWADERIDGGLWPKDGSMYRVAKWFEKRFLLNADRVVSLTNAAIDEMKSFGYLQGSMPIFETITTCTDLDVFNYSNATSKRENESQPFTLGYVGSVGVWYLFDETLSCFKELQRQVPEARLHILNRGDHDYITKRISESGISADSVLLEVADHAGVAKAMQNMDAGIFIIKPAYSKIASAPTKLGEFLGCGVPCLGNANVGDIADIIVGEKVGVVLSSFDADSIRVAVEELVCLTKQEGIKAHCRDVALRYFSLKEGVRSFDRIYRELVV</sequence>
<dbReference type="Pfam" id="PF00534">
    <property type="entry name" value="Glycos_transf_1"/>
    <property type="match status" value="1"/>
</dbReference>
<protein>
    <submittedName>
        <fullName evidence="3">Uncharacterized protein</fullName>
    </submittedName>
</protein>
<evidence type="ECO:0000313" key="3">
    <source>
        <dbReference type="EMBL" id="SVA36340.1"/>
    </source>
</evidence>
<organism evidence="3">
    <name type="scientific">marine metagenome</name>
    <dbReference type="NCBI Taxonomy" id="408172"/>
    <lineage>
        <taxon>unclassified sequences</taxon>
        <taxon>metagenomes</taxon>
        <taxon>ecological metagenomes</taxon>
    </lineage>
</organism>
<dbReference type="AlphaFoldDB" id="A0A381V7S2"/>
<dbReference type="InterPro" id="IPR028098">
    <property type="entry name" value="Glyco_trans_4-like_N"/>
</dbReference>
<dbReference type="Gene3D" id="3.40.50.2000">
    <property type="entry name" value="Glycogen Phosphorylase B"/>
    <property type="match status" value="2"/>
</dbReference>
<dbReference type="InterPro" id="IPR001296">
    <property type="entry name" value="Glyco_trans_1"/>
</dbReference>
<dbReference type="Pfam" id="PF13579">
    <property type="entry name" value="Glyco_trans_4_4"/>
    <property type="match status" value="1"/>
</dbReference>
<evidence type="ECO:0000259" key="1">
    <source>
        <dbReference type="Pfam" id="PF00534"/>
    </source>
</evidence>
<dbReference type="EMBL" id="UINC01008064">
    <property type="protein sequence ID" value="SVA36340.1"/>
    <property type="molecule type" value="Genomic_DNA"/>
</dbReference>
<accession>A0A381V7S2</accession>
<reference evidence="3" key="1">
    <citation type="submission" date="2018-05" db="EMBL/GenBank/DDBJ databases">
        <authorList>
            <person name="Lanie J.A."/>
            <person name="Ng W.-L."/>
            <person name="Kazmierczak K.M."/>
            <person name="Andrzejewski T.M."/>
            <person name="Davidsen T.M."/>
            <person name="Wayne K.J."/>
            <person name="Tettelin H."/>
            <person name="Glass J.I."/>
            <person name="Rusch D."/>
            <person name="Podicherti R."/>
            <person name="Tsui H.-C.T."/>
            <person name="Winkler M.E."/>
        </authorList>
    </citation>
    <scope>NUCLEOTIDE SEQUENCE</scope>
</reference>
<feature type="domain" description="Glycosyl transferase family 1" evidence="1">
    <location>
        <begin position="202"/>
        <end position="351"/>
    </location>
</feature>
<gene>
    <name evidence="3" type="ORF">METZ01_LOCUS89194</name>
</gene>
<name>A0A381V7S2_9ZZZZ</name>
<dbReference type="SUPFAM" id="SSF53756">
    <property type="entry name" value="UDP-Glycosyltransferase/glycogen phosphorylase"/>
    <property type="match status" value="1"/>
</dbReference>
<dbReference type="PANTHER" id="PTHR12526:SF636">
    <property type="entry name" value="BLL3647 PROTEIN"/>
    <property type="match status" value="1"/>
</dbReference>
<dbReference type="GO" id="GO:0016757">
    <property type="term" value="F:glycosyltransferase activity"/>
    <property type="evidence" value="ECO:0007669"/>
    <property type="project" value="InterPro"/>
</dbReference>
<feature type="domain" description="Glycosyltransferase subfamily 4-like N-terminal" evidence="2">
    <location>
        <begin position="63"/>
        <end position="169"/>
    </location>
</feature>
<evidence type="ECO:0000259" key="2">
    <source>
        <dbReference type="Pfam" id="PF13579"/>
    </source>
</evidence>